<gene>
    <name evidence="3" type="ordered locus">Lcho_4297</name>
</gene>
<keyword evidence="4" id="KW-1185">Reference proteome</keyword>
<dbReference type="Gene3D" id="3.40.190.10">
    <property type="entry name" value="Periplasmic binding protein-like II"/>
    <property type="match status" value="1"/>
</dbReference>
<protein>
    <recommendedName>
        <fullName evidence="5">Tripartite tricarboxylate transporter substrate binding protein</fullName>
    </recommendedName>
</protein>
<evidence type="ECO:0008006" key="5">
    <source>
        <dbReference type="Google" id="ProtNLM"/>
    </source>
</evidence>
<dbReference type="Gene3D" id="3.40.190.150">
    <property type="entry name" value="Bordetella uptake gene, domain 1"/>
    <property type="match status" value="1"/>
</dbReference>
<evidence type="ECO:0000256" key="2">
    <source>
        <dbReference type="SAM" id="SignalP"/>
    </source>
</evidence>
<dbReference type="PIRSF" id="PIRSF017082">
    <property type="entry name" value="YflP"/>
    <property type="match status" value="1"/>
</dbReference>
<proteinExistence type="inferred from homology"/>
<feature type="signal peptide" evidence="2">
    <location>
        <begin position="1"/>
        <end position="24"/>
    </location>
</feature>
<dbReference type="PANTHER" id="PTHR42928">
    <property type="entry name" value="TRICARBOXYLATE-BINDING PROTEIN"/>
    <property type="match status" value="1"/>
</dbReference>
<sequence length="321" mass="33813" precursor="true">MRSTRFILAAALALATSVASTTWAQGWPGKPVSVISAFPPSSLDVIVRLVDGPFQAAFRQPLIIENRPGAGGNLAAEAVTRSAPDGHTLLVTVDTVATVNPRLYRNLKFKADVDLVPVIYLANSAQTLVCHPAVPVRTVSELVAHARSHDLSYASGGQGVPGHLAAEMFLAATGLRMTHIPYKGPHAALQDLMGGAVQCGFLSTPVVMPHVKSGKLTGLAVTTARRSPIATELPTMSEAGIAGYEATFGQLLLAPRGTPPAVVAALNEAFGAVLTQAEVRDKMLAMDLEFVPNTPEQAAARMHREAARWALVVERLGLRAD</sequence>
<dbReference type="SUPFAM" id="SSF53850">
    <property type="entry name" value="Periplasmic binding protein-like II"/>
    <property type="match status" value="1"/>
</dbReference>
<dbReference type="OrthoDB" id="8678477at2"/>
<name>B1XZI5_LEPCP</name>
<dbReference type="PANTHER" id="PTHR42928:SF5">
    <property type="entry name" value="BLR1237 PROTEIN"/>
    <property type="match status" value="1"/>
</dbReference>
<evidence type="ECO:0000256" key="1">
    <source>
        <dbReference type="ARBA" id="ARBA00006987"/>
    </source>
</evidence>
<dbReference type="Proteomes" id="UP000001693">
    <property type="component" value="Chromosome"/>
</dbReference>
<dbReference type="RefSeq" id="WP_012349289.1">
    <property type="nucleotide sequence ID" value="NC_010524.1"/>
</dbReference>
<keyword evidence="2" id="KW-0732">Signal</keyword>
<evidence type="ECO:0000313" key="4">
    <source>
        <dbReference type="Proteomes" id="UP000001693"/>
    </source>
</evidence>
<dbReference type="InterPro" id="IPR005064">
    <property type="entry name" value="BUG"/>
</dbReference>
<accession>B1XZI5</accession>
<dbReference type="AlphaFoldDB" id="B1XZI5"/>
<reference evidence="3 4" key="1">
    <citation type="submission" date="2008-03" db="EMBL/GenBank/DDBJ databases">
        <title>Complete sequence of Leptothrix cholodnii SP-6.</title>
        <authorList>
            <consortium name="US DOE Joint Genome Institute"/>
            <person name="Copeland A."/>
            <person name="Lucas S."/>
            <person name="Lapidus A."/>
            <person name="Glavina del Rio T."/>
            <person name="Dalin E."/>
            <person name="Tice H."/>
            <person name="Bruce D."/>
            <person name="Goodwin L."/>
            <person name="Pitluck S."/>
            <person name="Chertkov O."/>
            <person name="Brettin T."/>
            <person name="Detter J.C."/>
            <person name="Han C."/>
            <person name="Kuske C.R."/>
            <person name="Schmutz J."/>
            <person name="Larimer F."/>
            <person name="Land M."/>
            <person name="Hauser L."/>
            <person name="Kyrpides N."/>
            <person name="Lykidis A."/>
            <person name="Emerson D."/>
            <person name="Richardson P."/>
        </authorList>
    </citation>
    <scope>NUCLEOTIDE SEQUENCE [LARGE SCALE GENOMIC DNA]</scope>
    <source>
        <strain evidence="4">ATCC 51168 / LMG 8142 / SP-6</strain>
    </source>
</reference>
<dbReference type="eggNOG" id="COG3181">
    <property type="taxonomic scope" value="Bacteria"/>
</dbReference>
<comment type="similarity">
    <text evidence="1">Belongs to the UPF0065 (bug) family.</text>
</comment>
<feature type="chain" id="PRO_5002772660" description="Tripartite tricarboxylate transporter substrate binding protein" evidence="2">
    <location>
        <begin position="25"/>
        <end position="321"/>
    </location>
</feature>
<dbReference type="HOGENOM" id="CLU_045683_0_2_4"/>
<dbReference type="KEGG" id="lch:Lcho_4297"/>
<evidence type="ECO:0000313" key="3">
    <source>
        <dbReference type="EMBL" id="ACB36548.1"/>
    </source>
</evidence>
<dbReference type="Pfam" id="PF03401">
    <property type="entry name" value="TctC"/>
    <property type="match status" value="1"/>
</dbReference>
<dbReference type="InterPro" id="IPR042100">
    <property type="entry name" value="Bug_dom1"/>
</dbReference>
<organism evidence="3 4">
    <name type="scientific">Leptothrix cholodnii (strain ATCC 51168 / LMG 8142 / SP-6)</name>
    <name type="common">Leptothrix discophora (strain SP-6)</name>
    <dbReference type="NCBI Taxonomy" id="395495"/>
    <lineage>
        <taxon>Bacteria</taxon>
        <taxon>Pseudomonadati</taxon>
        <taxon>Pseudomonadota</taxon>
        <taxon>Betaproteobacteria</taxon>
        <taxon>Burkholderiales</taxon>
        <taxon>Sphaerotilaceae</taxon>
        <taxon>Leptothrix</taxon>
    </lineage>
</organism>
<dbReference type="STRING" id="395495.Lcho_4297"/>
<dbReference type="EMBL" id="CP001013">
    <property type="protein sequence ID" value="ACB36548.1"/>
    <property type="molecule type" value="Genomic_DNA"/>
</dbReference>